<proteinExistence type="predicted"/>
<dbReference type="EMBL" id="BMAO01001557">
    <property type="protein sequence ID" value="GFQ74364.1"/>
    <property type="molecule type" value="Genomic_DNA"/>
</dbReference>
<evidence type="ECO:0000256" key="1">
    <source>
        <dbReference type="SAM" id="MobiDB-lite"/>
    </source>
</evidence>
<protein>
    <submittedName>
        <fullName evidence="2">Uncharacterized protein</fullName>
    </submittedName>
</protein>
<organism evidence="2 3">
    <name type="scientific">Trichonephila clavata</name>
    <name type="common">Joro spider</name>
    <name type="synonym">Nephila clavata</name>
    <dbReference type="NCBI Taxonomy" id="2740835"/>
    <lineage>
        <taxon>Eukaryota</taxon>
        <taxon>Metazoa</taxon>
        <taxon>Ecdysozoa</taxon>
        <taxon>Arthropoda</taxon>
        <taxon>Chelicerata</taxon>
        <taxon>Arachnida</taxon>
        <taxon>Araneae</taxon>
        <taxon>Araneomorphae</taxon>
        <taxon>Entelegynae</taxon>
        <taxon>Araneoidea</taxon>
        <taxon>Nephilidae</taxon>
        <taxon>Trichonephila</taxon>
    </lineage>
</organism>
<sequence length="81" mass="9017">MAKSRGPSNVNGTTASSELSVATQSISQHLAAICMGKTLETWVSHALTEEQSLRHLKTFKSPPEREVRDPFLHRILTMIEK</sequence>
<dbReference type="OrthoDB" id="10543042at2759"/>
<reference evidence="2" key="1">
    <citation type="submission" date="2020-07" db="EMBL/GenBank/DDBJ databases">
        <title>Multicomponent nature underlies the extraordinary mechanical properties of spider dragline silk.</title>
        <authorList>
            <person name="Kono N."/>
            <person name="Nakamura H."/>
            <person name="Mori M."/>
            <person name="Yoshida Y."/>
            <person name="Ohtoshi R."/>
            <person name="Malay A.D."/>
            <person name="Moran D.A.P."/>
            <person name="Tomita M."/>
            <person name="Numata K."/>
            <person name="Arakawa K."/>
        </authorList>
    </citation>
    <scope>NUCLEOTIDE SEQUENCE</scope>
</reference>
<evidence type="ECO:0000313" key="2">
    <source>
        <dbReference type="EMBL" id="GFQ74364.1"/>
    </source>
</evidence>
<dbReference type="AlphaFoldDB" id="A0A8X6GV68"/>
<gene>
    <name evidence="2" type="ORF">TNCT_26681</name>
</gene>
<name>A0A8X6GV68_TRICU</name>
<feature type="region of interest" description="Disordered" evidence="1">
    <location>
        <begin position="1"/>
        <end position="21"/>
    </location>
</feature>
<comment type="caution">
    <text evidence="2">The sequence shown here is derived from an EMBL/GenBank/DDBJ whole genome shotgun (WGS) entry which is preliminary data.</text>
</comment>
<evidence type="ECO:0000313" key="3">
    <source>
        <dbReference type="Proteomes" id="UP000887116"/>
    </source>
</evidence>
<accession>A0A8X6GV68</accession>
<dbReference type="Proteomes" id="UP000887116">
    <property type="component" value="Unassembled WGS sequence"/>
</dbReference>
<keyword evidence="3" id="KW-1185">Reference proteome</keyword>